<sequence>MISDANRERAKRVTEAMLAMVKFDIAALERAHRG</sequence>
<organism evidence="1 2">
    <name type="scientific">Sinorhizobium meliloti CCNWSX0020</name>
    <dbReference type="NCBI Taxonomy" id="1107881"/>
    <lineage>
        <taxon>Bacteria</taxon>
        <taxon>Pseudomonadati</taxon>
        <taxon>Pseudomonadota</taxon>
        <taxon>Alphaproteobacteria</taxon>
        <taxon>Hyphomicrobiales</taxon>
        <taxon>Rhizobiaceae</taxon>
        <taxon>Sinorhizobium/Ensifer group</taxon>
        <taxon>Sinorhizobium</taxon>
    </lineage>
</organism>
<evidence type="ECO:0000313" key="1">
    <source>
        <dbReference type="EMBL" id="EHK79269.1"/>
    </source>
</evidence>
<dbReference type="InterPro" id="IPR029068">
    <property type="entry name" value="Glyas_Bleomycin-R_OHBP_Dase"/>
</dbReference>
<dbReference type="EMBL" id="AGVV01000005">
    <property type="protein sequence ID" value="EHK79269.1"/>
    <property type="molecule type" value="Genomic_DNA"/>
</dbReference>
<evidence type="ECO:0000313" key="2">
    <source>
        <dbReference type="Proteomes" id="UP000004038"/>
    </source>
</evidence>
<dbReference type="GO" id="GO:0008168">
    <property type="term" value="F:methyltransferase activity"/>
    <property type="evidence" value="ECO:0007669"/>
    <property type="project" value="UniProtKB-KW"/>
</dbReference>
<protein>
    <submittedName>
        <fullName evidence="1">3-demethylubiquinone-9 3-methyltransferase</fullName>
    </submittedName>
</protein>
<dbReference type="GO" id="GO:0032259">
    <property type="term" value="P:methylation"/>
    <property type="evidence" value="ECO:0007669"/>
    <property type="project" value="UniProtKB-KW"/>
</dbReference>
<dbReference type="Gene3D" id="3.10.180.10">
    <property type="entry name" value="2,3-Dihydroxybiphenyl 1,2-Dioxygenase, domain 1"/>
    <property type="match status" value="1"/>
</dbReference>
<dbReference type="Proteomes" id="UP000004038">
    <property type="component" value="Unassembled WGS sequence"/>
</dbReference>
<keyword evidence="1" id="KW-0489">Methyltransferase</keyword>
<dbReference type="AlphaFoldDB" id="H0FUT4"/>
<accession>H0FUT4</accession>
<keyword evidence="1" id="KW-0830">Ubiquinone</keyword>
<keyword evidence="1" id="KW-0808">Transferase</keyword>
<proteinExistence type="predicted"/>
<reference evidence="1 2" key="1">
    <citation type="journal article" date="2012" name="J. Bacteriol.">
        <title>Draft Genome Sequence of Sinorhizobium meliloti CCNWSX0020, a Nitrogen-Fixing Symbiont with Copper Tolerance Capability Isolated from Lead-Zinc Mine Tailings.</title>
        <authorList>
            <person name="Li Z."/>
            <person name="Ma Z."/>
            <person name="Hao X."/>
            <person name="Wei G."/>
        </authorList>
    </citation>
    <scope>NUCLEOTIDE SEQUENCE [LARGE SCALE GENOMIC DNA]</scope>
    <source>
        <strain evidence="1 2">CCNWSX0020</strain>
    </source>
</reference>
<name>H0FUT4_RHIML</name>
<gene>
    <name evidence="1" type="ORF">SM0020_04630</name>
</gene>